<accession>A0AAV7HJZ6</accession>
<feature type="transmembrane region" description="Helical" evidence="1">
    <location>
        <begin position="118"/>
        <end position="144"/>
    </location>
</feature>
<keyword evidence="1" id="KW-0812">Transmembrane</keyword>
<feature type="transmembrane region" description="Helical" evidence="1">
    <location>
        <begin position="15"/>
        <end position="33"/>
    </location>
</feature>
<dbReference type="PANTHER" id="PTHR33294:SF8">
    <property type="entry name" value="OS02G0731500 PROTEIN"/>
    <property type="match status" value="1"/>
</dbReference>
<comment type="caution">
    <text evidence="2">The sequence shown here is derived from an EMBL/GenBank/DDBJ whole genome shotgun (WGS) entry which is preliminary data.</text>
</comment>
<gene>
    <name evidence="2" type="ORF">IEQ34_002678</name>
</gene>
<dbReference type="AlphaFoldDB" id="A0AAV7HJZ6"/>
<reference evidence="2 3" key="1">
    <citation type="journal article" date="2021" name="Hortic Res">
        <title>Chromosome-scale assembly of the Dendrobium chrysotoxum genome enhances the understanding of orchid evolution.</title>
        <authorList>
            <person name="Zhang Y."/>
            <person name="Zhang G.Q."/>
            <person name="Zhang D."/>
            <person name="Liu X.D."/>
            <person name="Xu X.Y."/>
            <person name="Sun W.H."/>
            <person name="Yu X."/>
            <person name="Zhu X."/>
            <person name="Wang Z.W."/>
            <person name="Zhao X."/>
            <person name="Zhong W.Y."/>
            <person name="Chen H."/>
            <person name="Yin W.L."/>
            <person name="Huang T."/>
            <person name="Niu S.C."/>
            <person name="Liu Z.J."/>
        </authorList>
    </citation>
    <scope>NUCLEOTIDE SEQUENCE [LARGE SCALE GENOMIC DNA]</scope>
    <source>
        <strain evidence="2">Lindl</strain>
    </source>
</reference>
<keyword evidence="3" id="KW-1185">Reference proteome</keyword>
<dbReference type="EMBL" id="JAGFBR010000004">
    <property type="protein sequence ID" value="KAH0467645.1"/>
    <property type="molecule type" value="Genomic_DNA"/>
</dbReference>
<protein>
    <submittedName>
        <fullName evidence="2">Uncharacterized protein</fullName>
    </submittedName>
</protein>
<evidence type="ECO:0000256" key="1">
    <source>
        <dbReference type="SAM" id="Phobius"/>
    </source>
</evidence>
<feature type="transmembrane region" description="Helical" evidence="1">
    <location>
        <begin position="53"/>
        <end position="74"/>
    </location>
</feature>
<dbReference type="InterPro" id="IPR008390">
    <property type="entry name" value="AWPM-19"/>
</dbReference>
<dbReference type="PANTHER" id="PTHR33294">
    <property type="entry name" value="AWPM-19-LIKE FAMILY PROTEIN"/>
    <property type="match status" value="1"/>
</dbReference>
<proteinExistence type="predicted"/>
<keyword evidence="1" id="KW-0472">Membrane</keyword>
<dbReference type="Proteomes" id="UP000775213">
    <property type="component" value="Unassembled WGS sequence"/>
</dbReference>
<keyword evidence="1" id="KW-1133">Transmembrane helix</keyword>
<evidence type="ECO:0000313" key="2">
    <source>
        <dbReference type="EMBL" id="KAH0467645.1"/>
    </source>
</evidence>
<feature type="transmembrane region" description="Helical" evidence="1">
    <location>
        <begin position="86"/>
        <end position="106"/>
    </location>
</feature>
<evidence type="ECO:0000313" key="3">
    <source>
        <dbReference type="Proteomes" id="UP000775213"/>
    </source>
</evidence>
<organism evidence="2 3">
    <name type="scientific">Dendrobium chrysotoxum</name>
    <name type="common">Orchid</name>
    <dbReference type="NCBI Taxonomy" id="161865"/>
    <lineage>
        <taxon>Eukaryota</taxon>
        <taxon>Viridiplantae</taxon>
        <taxon>Streptophyta</taxon>
        <taxon>Embryophyta</taxon>
        <taxon>Tracheophyta</taxon>
        <taxon>Spermatophyta</taxon>
        <taxon>Magnoliopsida</taxon>
        <taxon>Liliopsida</taxon>
        <taxon>Asparagales</taxon>
        <taxon>Orchidaceae</taxon>
        <taxon>Epidendroideae</taxon>
        <taxon>Malaxideae</taxon>
        <taxon>Dendrobiinae</taxon>
        <taxon>Dendrobium</taxon>
    </lineage>
</organism>
<dbReference type="Pfam" id="PF05512">
    <property type="entry name" value="AWPM-19"/>
    <property type="match status" value="1"/>
</dbReference>
<sequence>MPVVARNKGVLPHLLRLNMAIFVAMLVLASWSMDKYIDINAEQTLRSHLVMSYVLAFSLVTALTGVWSVIMGLIHVRAWRWDTLTYAITTVLITWVLTIITSDVAWKEVNMREHGICMRVLEALILILLVTQPTYVLILCYMTFKYGLGPWNRNIAYRVMDTQTQPSPTFVARLDAT</sequence>
<name>A0AAV7HJZ6_DENCH</name>